<keyword evidence="9" id="KW-1185">Reference proteome</keyword>
<comment type="similarity">
    <text evidence="2">Belongs to the class-I pyridoxal-phosphate-dependent aminotransferase family.</text>
</comment>
<reference evidence="8" key="1">
    <citation type="submission" date="2020-07" db="EMBL/GenBank/DDBJ databases">
        <title>Draft Genome Sequence of a Deep-Sea Yeast, Naganishia (Cryptococcus) liquefaciens strain N6.</title>
        <authorList>
            <person name="Han Y.W."/>
            <person name="Kajitani R."/>
            <person name="Morimoto H."/>
            <person name="Parhat M."/>
            <person name="Tsubouchi H."/>
            <person name="Bakenova O."/>
            <person name="Ogata M."/>
            <person name="Argunhan B."/>
            <person name="Aoki R."/>
            <person name="Kajiwara S."/>
            <person name="Itoh T."/>
            <person name="Iwasaki H."/>
        </authorList>
    </citation>
    <scope>NUCLEOTIDE SEQUENCE</scope>
    <source>
        <strain evidence="8">N6</strain>
    </source>
</reference>
<dbReference type="GO" id="GO:0030170">
    <property type="term" value="F:pyridoxal phosphate binding"/>
    <property type="evidence" value="ECO:0007669"/>
    <property type="project" value="InterPro"/>
</dbReference>
<dbReference type="Proteomes" id="UP000620104">
    <property type="component" value="Unassembled WGS sequence"/>
</dbReference>
<dbReference type="CDD" id="cd00609">
    <property type="entry name" value="AAT_like"/>
    <property type="match status" value="1"/>
</dbReference>
<gene>
    <name evidence="8" type="ORF">NliqN6_4763</name>
</gene>
<evidence type="ECO:0000313" key="8">
    <source>
        <dbReference type="EMBL" id="GHJ88361.1"/>
    </source>
</evidence>
<feature type="domain" description="Aminotransferase class I/classII large" evidence="7">
    <location>
        <begin position="212"/>
        <end position="511"/>
    </location>
</feature>
<evidence type="ECO:0000256" key="1">
    <source>
        <dbReference type="ARBA" id="ARBA00001933"/>
    </source>
</evidence>
<sequence>MLDYTSYLSEQAKLVVPDGIRGLFPLEKPGVVSFLAGKPNPATFPFESVTLHLKPPLGIDAGDAEYVKTLEGQTDQEDRAISVDDKGQIVLELEGKDMQEALQYGPTAGIPRLVTFLTEFISTVHERPIPSAAGAAGAAVKPKTNGTASPLSRPDTPHHPTKAQAAQLTKELNGTARGEPTTETVNDTTGSPASSNGNGLAGPSTTAAAAQTPWRVTVGGGCQDLLFKAFQTLLNPGDAILVESPVYAGVLGQFLYLGLEKIDVAVDDQGLSAKALRDVLESWPEGKKKPRVLYTVPTGSNPTGASSGAERKLDVLRLAHEHDLLIIEDDPYYFLASERPQSYFELETQVVPGGGRVIRFDSLSKVLSSGMRLGFATGPTPIIKAMDVYTSAANLQPNGMSQAIAYRLLRHWGIKGFQEHSQRVAQFYAKRRNQFEAIAKRHLEGIATWVSPVAGMFLWIDVSPLPDTYDLVMNNALARGVLAIPGFAFMPNGGKTSFVRASFSIVDMHDAEQGFKALGEAIREMRAELGL</sequence>
<dbReference type="EMBL" id="BLZA01000030">
    <property type="protein sequence ID" value="GHJ88361.1"/>
    <property type="molecule type" value="Genomic_DNA"/>
</dbReference>
<dbReference type="PANTHER" id="PTHR42790:SF19">
    <property type="entry name" value="KYNURENINE_ALPHA-AMINOADIPATE AMINOTRANSFERASE, MITOCHONDRIAL"/>
    <property type="match status" value="1"/>
</dbReference>
<evidence type="ECO:0000256" key="3">
    <source>
        <dbReference type="ARBA" id="ARBA00022576"/>
    </source>
</evidence>
<protein>
    <recommendedName>
        <fullName evidence="7">Aminotransferase class I/classII large domain-containing protein</fullName>
    </recommendedName>
</protein>
<keyword evidence="3" id="KW-0032">Aminotransferase</keyword>
<dbReference type="GO" id="GO:0008483">
    <property type="term" value="F:transaminase activity"/>
    <property type="evidence" value="ECO:0007669"/>
    <property type="project" value="UniProtKB-KW"/>
</dbReference>
<dbReference type="PANTHER" id="PTHR42790">
    <property type="entry name" value="AMINOTRANSFERASE"/>
    <property type="match status" value="1"/>
</dbReference>
<dbReference type="AlphaFoldDB" id="A0A8H3YI95"/>
<comment type="cofactor">
    <cofactor evidence="1">
        <name>pyridoxal 5'-phosphate</name>
        <dbReference type="ChEBI" id="CHEBI:597326"/>
    </cofactor>
</comment>
<evidence type="ECO:0000256" key="4">
    <source>
        <dbReference type="ARBA" id="ARBA00022679"/>
    </source>
</evidence>
<dbReference type="InterPro" id="IPR004839">
    <property type="entry name" value="Aminotransferase_I/II_large"/>
</dbReference>
<dbReference type="Pfam" id="PF00155">
    <property type="entry name" value="Aminotran_1_2"/>
    <property type="match status" value="1"/>
</dbReference>
<feature type="compositionally biased region" description="Polar residues" evidence="6">
    <location>
        <begin position="181"/>
        <end position="208"/>
    </location>
</feature>
<name>A0A8H3YI95_9TREE</name>
<evidence type="ECO:0000259" key="7">
    <source>
        <dbReference type="Pfam" id="PF00155"/>
    </source>
</evidence>
<evidence type="ECO:0000313" key="9">
    <source>
        <dbReference type="Proteomes" id="UP000620104"/>
    </source>
</evidence>
<comment type="caution">
    <text evidence="8">The sequence shown here is derived from an EMBL/GenBank/DDBJ whole genome shotgun (WGS) entry which is preliminary data.</text>
</comment>
<evidence type="ECO:0000256" key="5">
    <source>
        <dbReference type="ARBA" id="ARBA00022898"/>
    </source>
</evidence>
<organism evidence="8 9">
    <name type="scientific">Naganishia liquefaciens</name>
    <dbReference type="NCBI Taxonomy" id="104408"/>
    <lineage>
        <taxon>Eukaryota</taxon>
        <taxon>Fungi</taxon>
        <taxon>Dikarya</taxon>
        <taxon>Basidiomycota</taxon>
        <taxon>Agaricomycotina</taxon>
        <taxon>Tremellomycetes</taxon>
        <taxon>Filobasidiales</taxon>
        <taxon>Filobasidiaceae</taxon>
        <taxon>Naganishia</taxon>
    </lineage>
</organism>
<evidence type="ECO:0000256" key="2">
    <source>
        <dbReference type="ARBA" id="ARBA00007441"/>
    </source>
</evidence>
<dbReference type="OrthoDB" id="691673at2759"/>
<dbReference type="InterPro" id="IPR015424">
    <property type="entry name" value="PyrdxlP-dep_Trfase"/>
</dbReference>
<proteinExistence type="inferred from homology"/>
<dbReference type="InterPro" id="IPR015421">
    <property type="entry name" value="PyrdxlP-dep_Trfase_major"/>
</dbReference>
<dbReference type="InterPro" id="IPR050859">
    <property type="entry name" value="Class-I_PLP-dep_aminotransf"/>
</dbReference>
<dbReference type="SUPFAM" id="SSF53383">
    <property type="entry name" value="PLP-dependent transferases"/>
    <property type="match status" value="1"/>
</dbReference>
<feature type="region of interest" description="Disordered" evidence="6">
    <location>
        <begin position="132"/>
        <end position="208"/>
    </location>
</feature>
<evidence type="ECO:0000256" key="6">
    <source>
        <dbReference type="SAM" id="MobiDB-lite"/>
    </source>
</evidence>
<keyword evidence="4" id="KW-0808">Transferase</keyword>
<dbReference type="GO" id="GO:1901605">
    <property type="term" value="P:alpha-amino acid metabolic process"/>
    <property type="evidence" value="ECO:0007669"/>
    <property type="project" value="TreeGrafter"/>
</dbReference>
<dbReference type="Gene3D" id="3.40.640.10">
    <property type="entry name" value="Type I PLP-dependent aspartate aminotransferase-like (Major domain)"/>
    <property type="match status" value="2"/>
</dbReference>
<keyword evidence="5" id="KW-0663">Pyridoxal phosphate</keyword>
<accession>A0A8H3YI95</accession>